<accession>A0A8T1TQ98</accession>
<name>A0A8T1TQ98_9STRA</name>
<sequence length="109" mass="12221">MYRLITGITANPALRFFKPYEVNLGSITIDRGNKLRLHRAIGCEYISAYNPVLMSALKYNHDAQFVINSGAKHTAAYVIRYCSKRQNSVENYAALSSASFAKATNKTRI</sequence>
<evidence type="ECO:0000313" key="1">
    <source>
        <dbReference type="EMBL" id="KAG6945154.1"/>
    </source>
</evidence>
<proteinExistence type="predicted"/>
<organism evidence="1 2">
    <name type="scientific">Phytophthora cactorum</name>
    <dbReference type="NCBI Taxonomy" id="29920"/>
    <lineage>
        <taxon>Eukaryota</taxon>
        <taxon>Sar</taxon>
        <taxon>Stramenopiles</taxon>
        <taxon>Oomycota</taxon>
        <taxon>Peronosporomycetes</taxon>
        <taxon>Peronosporales</taxon>
        <taxon>Peronosporaceae</taxon>
        <taxon>Phytophthora</taxon>
    </lineage>
</organism>
<gene>
    <name evidence="1" type="ORF">JG687_00017456</name>
</gene>
<dbReference type="Proteomes" id="UP000688947">
    <property type="component" value="Unassembled WGS sequence"/>
</dbReference>
<reference evidence="1" key="1">
    <citation type="submission" date="2021-01" db="EMBL/GenBank/DDBJ databases">
        <title>Phytophthora aleatoria, a newly-described species from Pinus radiata is distinct from Phytophthora cactorum isolates based on comparative genomics.</title>
        <authorList>
            <person name="Mcdougal R."/>
            <person name="Panda P."/>
            <person name="Williams N."/>
            <person name="Studholme D.J."/>
        </authorList>
    </citation>
    <scope>NUCLEOTIDE SEQUENCE</scope>
    <source>
        <strain evidence="1">NZFS 3830</strain>
    </source>
</reference>
<protein>
    <submittedName>
        <fullName evidence="1">Uncharacterized protein</fullName>
    </submittedName>
</protein>
<dbReference type="OrthoDB" id="129017at2759"/>
<evidence type="ECO:0000313" key="2">
    <source>
        <dbReference type="Proteomes" id="UP000688947"/>
    </source>
</evidence>
<comment type="caution">
    <text evidence="1">The sequence shown here is derived from an EMBL/GenBank/DDBJ whole genome shotgun (WGS) entry which is preliminary data.</text>
</comment>
<dbReference type="AlphaFoldDB" id="A0A8T1TQ98"/>
<dbReference type="EMBL" id="JAENGZ010002035">
    <property type="protein sequence ID" value="KAG6945154.1"/>
    <property type="molecule type" value="Genomic_DNA"/>
</dbReference>